<evidence type="ECO:0000256" key="1">
    <source>
        <dbReference type="ARBA" id="ARBA00022729"/>
    </source>
</evidence>
<keyword evidence="4" id="KW-1185">Reference proteome</keyword>
<reference evidence="3 4" key="1">
    <citation type="submission" date="2017-01" db="EMBL/GenBank/DDBJ databases">
        <authorList>
            <person name="Mah S.A."/>
            <person name="Swanson W.J."/>
            <person name="Moy G.W."/>
            <person name="Vacquier V.D."/>
        </authorList>
    </citation>
    <scope>NUCLEOTIDE SEQUENCE [LARGE SCALE GENOMIC DNA]</scope>
    <source>
        <strain evidence="3 4">DSM 29590</strain>
    </source>
</reference>
<dbReference type="EMBL" id="FTNV01000001">
    <property type="protein sequence ID" value="SIR97757.1"/>
    <property type="molecule type" value="Genomic_DNA"/>
</dbReference>
<sequence>MIVEAKEQARGLIAALRWAALCLAVLTVPACSLPRGAAITSEILDAERAEIGAYQVVRVSRANAAAIATWPRTATQTHYAWPPASAGARGTAIRAGDVLSLAIWDSQDNSLLTEPGARSVEIPRIKVSPEGTIFVPYLDEINVSGKPPAEARRLLQDRLGSIAPSAQVQLERVAGARNSVDLVSGVASPGSYPLQDGPLRILSAIAQGGGIAPGLRHPLVRLQRGGRSYTIRAERLLDHAPLNIPLRGGDVIALLEDERSFTAFGATGTEQLIRFEQEEITAMEALSLIGGLSEGRANPKGVLVLRDYGPETLRSDGTGPSRRQVVFAFDMTSADGLFAARKFRIAPGDTVMATESPVTSVRTVLGLVGSAFGVASGVQNY</sequence>
<keyword evidence="1" id="KW-0732">Signal</keyword>
<evidence type="ECO:0000313" key="3">
    <source>
        <dbReference type="EMBL" id="SIR97757.1"/>
    </source>
</evidence>
<dbReference type="Gene3D" id="3.10.560.10">
    <property type="entry name" value="Outer membrane lipoprotein wza domain like"/>
    <property type="match status" value="2"/>
</dbReference>
<dbReference type="RefSeq" id="WP_076531327.1">
    <property type="nucleotide sequence ID" value="NZ_FOAC01000001.1"/>
</dbReference>
<accession>A0A1N7FBP4</accession>
<protein>
    <submittedName>
        <fullName evidence="3">Polysaccharide export outer membrane protein</fullName>
    </submittedName>
</protein>
<dbReference type="Proteomes" id="UP000186019">
    <property type="component" value="Unassembled WGS sequence"/>
</dbReference>
<dbReference type="AlphaFoldDB" id="A0A1N7FBP4"/>
<dbReference type="PANTHER" id="PTHR33619:SF3">
    <property type="entry name" value="POLYSACCHARIDE EXPORT PROTEIN GFCE-RELATED"/>
    <property type="match status" value="1"/>
</dbReference>
<dbReference type="GO" id="GO:0015159">
    <property type="term" value="F:polysaccharide transmembrane transporter activity"/>
    <property type="evidence" value="ECO:0007669"/>
    <property type="project" value="InterPro"/>
</dbReference>
<dbReference type="STRING" id="573024.SAMN05216208_1228"/>
<dbReference type="Pfam" id="PF02563">
    <property type="entry name" value="Poly_export"/>
    <property type="match status" value="1"/>
</dbReference>
<name>A0A1N7FBP4_9RHOB</name>
<dbReference type="InterPro" id="IPR049712">
    <property type="entry name" value="Poly_export"/>
</dbReference>
<dbReference type="Gene3D" id="3.30.1950.10">
    <property type="entry name" value="wza like domain"/>
    <property type="match status" value="1"/>
</dbReference>
<evidence type="ECO:0000259" key="2">
    <source>
        <dbReference type="Pfam" id="PF02563"/>
    </source>
</evidence>
<proteinExistence type="predicted"/>
<dbReference type="PANTHER" id="PTHR33619">
    <property type="entry name" value="POLYSACCHARIDE EXPORT PROTEIN GFCE-RELATED"/>
    <property type="match status" value="1"/>
</dbReference>
<dbReference type="OrthoDB" id="7198507at2"/>
<evidence type="ECO:0000313" key="4">
    <source>
        <dbReference type="Proteomes" id="UP000186019"/>
    </source>
</evidence>
<dbReference type="InterPro" id="IPR003715">
    <property type="entry name" value="Poly_export_N"/>
</dbReference>
<organism evidence="3 4">
    <name type="scientific">Roseovarius nanhaiticus</name>
    <dbReference type="NCBI Taxonomy" id="573024"/>
    <lineage>
        <taxon>Bacteria</taxon>
        <taxon>Pseudomonadati</taxon>
        <taxon>Pseudomonadota</taxon>
        <taxon>Alphaproteobacteria</taxon>
        <taxon>Rhodobacterales</taxon>
        <taxon>Roseobacteraceae</taxon>
        <taxon>Roseovarius</taxon>
    </lineage>
</organism>
<feature type="domain" description="Polysaccharide export protein N-terminal" evidence="2">
    <location>
        <begin position="92"/>
        <end position="170"/>
    </location>
</feature>
<gene>
    <name evidence="3" type="ORF">SAMN05421666_0908</name>
</gene>